<reference evidence="3 4" key="1">
    <citation type="journal article" date="2019" name="Int. J. Syst. Evol. Microbiol.">
        <title>The Global Catalogue of Microorganisms (GCM) 10K type strain sequencing project: providing services to taxonomists for standard genome sequencing and annotation.</title>
        <authorList>
            <consortium name="The Broad Institute Genomics Platform"/>
            <consortium name="The Broad Institute Genome Sequencing Center for Infectious Disease"/>
            <person name="Wu L."/>
            <person name="Ma J."/>
        </authorList>
    </citation>
    <scope>NUCLEOTIDE SEQUENCE [LARGE SCALE GENOMIC DNA]</scope>
    <source>
        <strain evidence="3 4">JCM 10696</strain>
    </source>
</reference>
<name>A0ABN1Q492_9ACTN</name>
<dbReference type="InterPro" id="IPR024983">
    <property type="entry name" value="CHAT_dom"/>
</dbReference>
<gene>
    <name evidence="3" type="ORF">GCM10009550_03840</name>
</gene>
<feature type="domain" description="CHAT" evidence="2">
    <location>
        <begin position="597"/>
        <end position="859"/>
    </location>
</feature>
<dbReference type="EMBL" id="BAAAHH010000001">
    <property type="protein sequence ID" value="GAA0937247.1"/>
    <property type="molecule type" value="Genomic_DNA"/>
</dbReference>
<organism evidence="3 4">
    <name type="scientific">Actinocorallia libanotica</name>
    <dbReference type="NCBI Taxonomy" id="46162"/>
    <lineage>
        <taxon>Bacteria</taxon>
        <taxon>Bacillati</taxon>
        <taxon>Actinomycetota</taxon>
        <taxon>Actinomycetes</taxon>
        <taxon>Streptosporangiales</taxon>
        <taxon>Thermomonosporaceae</taxon>
        <taxon>Actinocorallia</taxon>
    </lineage>
</organism>
<dbReference type="RefSeq" id="WP_344235978.1">
    <property type="nucleotide sequence ID" value="NZ_BAAAHH010000001.1"/>
</dbReference>
<evidence type="ECO:0000313" key="4">
    <source>
        <dbReference type="Proteomes" id="UP001500665"/>
    </source>
</evidence>
<accession>A0ABN1Q492</accession>
<keyword evidence="4" id="KW-1185">Reference proteome</keyword>
<evidence type="ECO:0000313" key="3">
    <source>
        <dbReference type="EMBL" id="GAA0937247.1"/>
    </source>
</evidence>
<protein>
    <recommendedName>
        <fullName evidence="2">CHAT domain-containing protein</fullName>
    </recommendedName>
</protein>
<comment type="caution">
    <text evidence="3">The sequence shown here is derived from an EMBL/GenBank/DDBJ whole genome shotgun (WGS) entry which is preliminary data.</text>
</comment>
<proteinExistence type="predicted"/>
<feature type="compositionally biased region" description="Pro residues" evidence="1">
    <location>
        <begin position="447"/>
        <end position="465"/>
    </location>
</feature>
<evidence type="ECO:0000256" key="1">
    <source>
        <dbReference type="SAM" id="MobiDB-lite"/>
    </source>
</evidence>
<dbReference type="Proteomes" id="UP001500665">
    <property type="component" value="Unassembled WGS sequence"/>
</dbReference>
<dbReference type="Pfam" id="PF12770">
    <property type="entry name" value="CHAT"/>
    <property type="match status" value="1"/>
</dbReference>
<feature type="region of interest" description="Disordered" evidence="1">
    <location>
        <begin position="442"/>
        <end position="492"/>
    </location>
</feature>
<sequence>MSDEYDEITTWADPQRVKDIIRHYDADFDVPFRHGLALGIFRIADAYASDEAAVRLGAYWCDIVRADVEYDLLDGLRLKDLSLGDAERLRDACRSGGIPRGDTFTPYVTARWFNATGKILYRLGSYGRAWINLETAYSLARDHGLWWCLPDLQSDFLRADFEERHQTSGAELARRSLLDLIGELEKAGKETLEEARRRGIAFGEPAPEEAQDREFMRGYSNLLHNLAITLNQAGDDEASLRSSSESIAVSRALGDGYRIGQSLTHKARLLPPEEKEQERKLFEELSEGAWRRGRRIARQQLARLTSGLDGIRKLRALLSELDGETVTGGTGMDIGFYDYAVQIYTGMVRGVADEVPPEEYAELQEDVARRRLAMARSVRSVVAIPAYKRAYTRAVRPAYLERIAALLQEETTASGVRHVQEEAFGLVEETSARELLDLLSSSSLPLLGPPDSPPPPPPAASPPSRRPVGGIRRRGALRRTAPEEEEQFRKTLSSREAEFESQFLRRPLETAPHDPEIAHQVRMYTVNNPGTCVVRYFLQGQAGDPRLGAFVFRGGDRLDRVDVASYREVEEFARAFSLRLENAEEDEQAPTEEESVLLWELLIAPVWDRAVAKGLPEHLVLIPVDEMFSLPLHVAAPAGEGLRPLAVRVPMSQSVSATAFVSRGRHLLRRQPVEADDDLAAVIASGPGDEDMELGQELVGTGWGSDHVLVAGTPPPGLTGARVHAADWAGIAALSETRPEFFVYAGHGEYQSSYGELGPFLRLPEDILTSYDVALRLRLPRNKLSVIGACLAGQGAQRGGDVSGFLRAFIAAGAGAIGLPLWSVQDPAMVATTRSLLAASRAALAEPGSAFDVVQALHRIYRREARASSDFTGLVEKLTLSLYL</sequence>
<evidence type="ECO:0000259" key="2">
    <source>
        <dbReference type="Pfam" id="PF12770"/>
    </source>
</evidence>